<reference evidence="2" key="1">
    <citation type="journal article" date="2020" name="Genome Biol.">
        <title>Gamete binning: chromosome-level and haplotype-resolved genome assembly enabled by high-throughput single-cell sequencing of gamete genomes.</title>
        <authorList>
            <person name="Campoy J.A."/>
            <person name="Sun H."/>
            <person name="Goel M."/>
            <person name="Jiao W.-B."/>
            <person name="Folz-Donahue K."/>
            <person name="Wang N."/>
            <person name="Rubio M."/>
            <person name="Liu C."/>
            <person name="Kukat C."/>
            <person name="Ruiz D."/>
            <person name="Huettel B."/>
            <person name="Schneeberger K."/>
        </authorList>
    </citation>
    <scope>NUCLEOTIDE SEQUENCE [LARGE SCALE GENOMIC DNA]</scope>
    <source>
        <strain evidence="2">cv. Rojo Pasion</strain>
    </source>
</reference>
<dbReference type="AlphaFoldDB" id="A0A6J5Y1D4"/>
<name>A0A6J5Y1D4_PRUAR</name>
<accession>A0A6J5Y1D4</accession>
<evidence type="ECO:0000313" key="2">
    <source>
        <dbReference type="Proteomes" id="UP000507245"/>
    </source>
</evidence>
<dbReference type="EMBL" id="CAEKKB010000008">
    <property type="protein sequence ID" value="CAB4319970.1"/>
    <property type="molecule type" value="Genomic_DNA"/>
</dbReference>
<organism evidence="1 2">
    <name type="scientific">Prunus armeniaca</name>
    <name type="common">Apricot</name>
    <name type="synonym">Armeniaca vulgaris</name>
    <dbReference type="NCBI Taxonomy" id="36596"/>
    <lineage>
        <taxon>Eukaryota</taxon>
        <taxon>Viridiplantae</taxon>
        <taxon>Streptophyta</taxon>
        <taxon>Embryophyta</taxon>
        <taxon>Tracheophyta</taxon>
        <taxon>Spermatophyta</taxon>
        <taxon>Magnoliopsida</taxon>
        <taxon>eudicotyledons</taxon>
        <taxon>Gunneridae</taxon>
        <taxon>Pentapetalae</taxon>
        <taxon>rosids</taxon>
        <taxon>fabids</taxon>
        <taxon>Rosales</taxon>
        <taxon>Rosaceae</taxon>
        <taxon>Amygdaloideae</taxon>
        <taxon>Amygdaleae</taxon>
        <taxon>Prunus</taxon>
    </lineage>
</organism>
<sequence>MALLLRRYIDQAVEGNGGVVGGGIEADAGHNLAIEAGTRGCVEAGAGQNVAIEAGAGRGVGASAGGLPELVGDEVVGVG</sequence>
<protein>
    <submittedName>
        <fullName evidence="1">Uncharacterized protein</fullName>
    </submittedName>
</protein>
<gene>
    <name evidence="1" type="ORF">ORAREDHAP_LOCUS48097</name>
</gene>
<dbReference type="Proteomes" id="UP000507245">
    <property type="component" value="Unassembled WGS sequence"/>
</dbReference>
<proteinExistence type="predicted"/>
<evidence type="ECO:0000313" key="1">
    <source>
        <dbReference type="EMBL" id="CAB4319970.1"/>
    </source>
</evidence>
<keyword evidence="2" id="KW-1185">Reference proteome</keyword>